<evidence type="ECO:0000313" key="5">
    <source>
        <dbReference type="Proteomes" id="UP000015453"/>
    </source>
</evidence>
<dbReference type="PANTHER" id="PTHR21726">
    <property type="entry name" value="PHOSPHATIDYLINOSITOL N-ACETYLGLUCOSAMINYLTRANSFERASE SUBUNIT P DOWN SYNDROME CRITICAL REGION PROTEIN 5 -RELATED"/>
    <property type="match status" value="1"/>
</dbReference>
<feature type="region of interest" description="Disordered" evidence="1">
    <location>
        <begin position="233"/>
        <end position="275"/>
    </location>
</feature>
<gene>
    <name evidence="4" type="ORF">M569_08964</name>
</gene>
<dbReference type="Proteomes" id="UP000015453">
    <property type="component" value="Unassembled WGS sequence"/>
</dbReference>
<dbReference type="PANTHER" id="PTHR21726:SF61">
    <property type="entry name" value="DNAA INITIATOR-ASSOCIATING PROTEIN"/>
    <property type="match status" value="1"/>
</dbReference>
<feature type="compositionally biased region" description="Basic and acidic residues" evidence="1">
    <location>
        <begin position="30"/>
        <end position="39"/>
    </location>
</feature>
<evidence type="ECO:0000256" key="1">
    <source>
        <dbReference type="SAM" id="MobiDB-lite"/>
    </source>
</evidence>
<dbReference type="EMBL" id="AUSU01004026">
    <property type="protein sequence ID" value="EPS65813.1"/>
    <property type="molecule type" value="Genomic_DNA"/>
</dbReference>
<keyword evidence="5" id="KW-1185">Reference proteome</keyword>
<organism evidence="4 5">
    <name type="scientific">Genlisea aurea</name>
    <dbReference type="NCBI Taxonomy" id="192259"/>
    <lineage>
        <taxon>Eukaryota</taxon>
        <taxon>Viridiplantae</taxon>
        <taxon>Streptophyta</taxon>
        <taxon>Embryophyta</taxon>
        <taxon>Tracheophyta</taxon>
        <taxon>Spermatophyta</taxon>
        <taxon>Magnoliopsida</taxon>
        <taxon>eudicotyledons</taxon>
        <taxon>Gunneridae</taxon>
        <taxon>Pentapetalae</taxon>
        <taxon>asterids</taxon>
        <taxon>lamiids</taxon>
        <taxon>Lamiales</taxon>
        <taxon>Lentibulariaceae</taxon>
        <taxon>Genlisea</taxon>
    </lineage>
</organism>
<dbReference type="OrthoDB" id="1928505at2759"/>
<dbReference type="InterPro" id="IPR032795">
    <property type="entry name" value="DUF3741-assoc"/>
</dbReference>
<dbReference type="Pfam" id="PF14383">
    <property type="entry name" value="VARLMGL"/>
    <property type="match status" value="1"/>
</dbReference>
<reference evidence="4 5" key="1">
    <citation type="journal article" date="2013" name="BMC Genomics">
        <title>The miniature genome of a carnivorous plant Genlisea aurea contains a low number of genes and short non-coding sequences.</title>
        <authorList>
            <person name="Leushkin E.V."/>
            <person name="Sutormin R.A."/>
            <person name="Nabieva E.R."/>
            <person name="Penin A.A."/>
            <person name="Kondrashov A.S."/>
            <person name="Logacheva M.D."/>
        </authorList>
    </citation>
    <scope>NUCLEOTIDE SEQUENCE [LARGE SCALE GENOMIC DNA]</scope>
</reference>
<evidence type="ECO:0000259" key="2">
    <source>
        <dbReference type="Pfam" id="PF14309"/>
    </source>
</evidence>
<dbReference type="InterPro" id="IPR025486">
    <property type="entry name" value="DUF4378"/>
</dbReference>
<comment type="caution">
    <text evidence="4">The sequence shown here is derived from an EMBL/GenBank/DDBJ whole genome shotgun (WGS) entry which is preliminary data.</text>
</comment>
<dbReference type="Pfam" id="PF14309">
    <property type="entry name" value="DUF4378"/>
    <property type="match status" value="1"/>
</dbReference>
<proteinExistence type="predicted"/>
<name>S8DRT1_9LAMI</name>
<sequence>MRVPGLVARLMGLDSMPSQRGNTKKLPAPDSKKTDKFPRSSDGGGGGRFRLEIRPRKLQKTNVSEKEQQQQLVVDGFRNVLLSQSRKQQLPSPLRSPRIHPRKTPSRLIGAATKILEPGLLQRSKLKCAITYSNNLFAPSSNDAFVEENLSSPSTPLTSCRNCGYFQDDPVAAPYPFAGNADRFGGRIQKCKLPMGVVPVCVDRKRRSSGIAAAPPQIPIRLDNDKFQFEKKRTASVSNASSLPPVGRKRRSANSDTSDFSTLNRENMNSSSPEVVMNTGRKLDHNYHYQAMKSQCRGGDGSVHDSLMKYATSAESCRKKRIVRPISISGDKLGAILEQKLKDLKSQGEEEFGPKKSAAAILEELIVALTSEKLSMDHLSHDEHSSPGSTLEAYFSAESCLSSSVDDNNNTDLELSDSAASWEKKKFPSKELITKFLRNVSETLYHPALAGLVMDGSKHEEAKTVLLNAELFLHSSSSSSSSSGSLSLIKNLLETVADLLSTKLGGTHDGGKLKRFALDATLEYLNSRFESERMAKKKFPTLDMLIFEIADAVRRWNEGSELGFDELIDREMSFDFKEWTMNSAEIHECGLDISRGLLDDLVDEVVKGILL</sequence>
<accession>S8DRT1</accession>
<feature type="region of interest" description="Disordered" evidence="1">
    <location>
        <begin position="11"/>
        <end position="49"/>
    </location>
</feature>
<dbReference type="AlphaFoldDB" id="S8DRT1"/>
<protein>
    <recommendedName>
        <fullName evidence="6">DUF4378 domain-containing protein</fullName>
    </recommendedName>
</protein>
<feature type="domain" description="DUF3741" evidence="3">
    <location>
        <begin position="1"/>
        <end position="19"/>
    </location>
</feature>
<evidence type="ECO:0008006" key="6">
    <source>
        <dbReference type="Google" id="ProtNLM"/>
    </source>
</evidence>
<evidence type="ECO:0000313" key="4">
    <source>
        <dbReference type="EMBL" id="EPS65813.1"/>
    </source>
</evidence>
<feature type="region of interest" description="Disordered" evidence="1">
    <location>
        <begin position="84"/>
        <end position="105"/>
    </location>
</feature>
<feature type="domain" description="DUF4378" evidence="2">
    <location>
        <begin position="465"/>
        <end position="604"/>
    </location>
</feature>
<evidence type="ECO:0000259" key="3">
    <source>
        <dbReference type="Pfam" id="PF14383"/>
    </source>
</evidence>
<feature type="compositionally biased region" description="Polar residues" evidence="1">
    <location>
        <begin position="254"/>
        <end position="273"/>
    </location>
</feature>